<dbReference type="AlphaFoldDB" id="A0A2T9YN89"/>
<dbReference type="EMBL" id="MBFT01000299">
    <property type="protein sequence ID" value="PVU93796.1"/>
    <property type="molecule type" value="Genomic_DNA"/>
</dbReference>
<evidence type="ECO:0008006" key="3">
    <source>
        <dbReference type="Google" id="ProtNLM"/>
    </source>
</evidence>
<comment type="caution">
    <text evidence="1">The sequence shown here is derived from an EMBL/GenBank/DDBJ whole genome shotgun (WGS) entry which is preliminary data.</text>
</comment>
<feature type="non-terminal residue" evidence="1">
    <location>
        <position position="334"/>
    </location>
</feature>
<evidence type="ECO:0000313" key="1">
    <source>
        <dbReference type="EMBL" id="PVU93796.1"/>
    </source>
</evidence>
<keyword evidence="2" id="KW-1185">Reference proteome</keyword>
<sequence>MSVQNVYPIIKINPFRGEEVNADFEKWAKISSKDLLASGIITEQQRCRIILTYMEGRAALAKEAYYAELDKDTPIIKELETVKYLIKHFKPLFEHPNAEISLRQRLLDLKQEGSLEEYIMAEEALVGSANIGDDFERSFFFINGLKKPILKAVLEKNPRNFTQSKEYALSFVTKSETMVAMVKNPEILPKTIKSEEDDDRMDVDTIRARLQAHSEEIAALSVRNYNSYRPKVVFAAPTNKRAPIDINSKAGKIWLGRAGYSPNPFTSPKFNNNVRETVEGSPDLPVQTTDQENSEIENLIQETQRLNLNDNNNYPEDEEEILSLGNYTSNKRPL</sequence>
<accession>A0A2T9YN89</accession>
<proteinExistence type="predicted"/>
<organism evidence="1 2">
    <name type="scientific">Furculomyces boomerangus</name>
    <dbReference type="NCBI Taxonomy" id="61424"/>
    <lineage>
        <taxon>Eukaryota</taxon>
        <taxon>Fungi</taxon>
        <taxon>Fungi incertae sedis</taxon>
        <taxon>Zoopagomycota</taxon>
        <taxon>Kickxellomycotina</taxon>
        <taxon>Harpellomycetes</taxon>
        <taxon>Harpellales</taxon>
        <taxon>Harpellaceae</taxon>
        <taxon>Furculomyces</taxon>
    </lineage>
</organism>
<gene>
    <name evidence="1" type="ORF">BB559_003154</name>
</gene>
<dbReference type="Proteomes" id="UP000245699">
    <property type="component" value="Unassembled WGS sequence"/>
</dbReference>
<reference evidence="1 2" key="1">
    <citation type="journal article" date="2018" name="MBio">
        <title>Comparative Genomics Reveals the Core Gene Toolbox for the Fungus-Insect Symbiosis.</title>
        <authorList>
            <person name="Wang Y."/>
            <person name="Stata M."/>
            <person name="Wang W."/>
            <person name="Stajich J.E."/>
            <person name="White M.M."/>
            <person name="Moncalvo J.M."/>
        </authorList>
    </citation>
    <scope>NUCLEOTIDE SEQUENCE [LARGE SCALE GENOMIC DNA]</scope>
    <source>
        <strain evidence="1 2">AUS-77-4</strain>
    </source>
</reference>
<evidence type="ECO:0000313" key="2">
    <source>
        <dbReference type="Proteomes" id="UP000245699"/>
    </source>
</evidence>
<dbReference type="OrthoDB" id="1939000at2759"/>
<protein>
    <recommendedName>
        <fullName evidence="3">Retrotransposon gag domain-containing protein</fullName>
    </recommendedName>
</protein>
<name>A0A2T9YN89_9FUNG</name>